<dbReference type="Pfam" id="PF13545">
    <property type="entry name" value="HTH_Crp_2"/>
    <property type="match status" value="1"/>
</dbReference>
<dbReference type="RefSeq" id="WP_170056048.1">
    <property type="nucleotide sequence ID" value="NZ_JABBKX010000010.1"/>
</dbReference>
<gene>
    <name evidence="6" type="ORF">GWK16_21570</name>
</gene>
<dbReference type="SUPFAM" id="SSF46785">
    <property type="entry name" value="Winged helix' DNA-binding domain"/>
    <property type="match status" value="1"/>
</dbReference>
<dbReference type="GO" id="GO:0003700">
    <property type="term" value="F:DNA-binding transcription factor activity"/>
    <property type="evidence" value="ECO:0007669"/>
    <property type="project" value="TreeGrafter"/>
</dbReference>
<keyword evidence="1" id="KW-0805">Transcription regulation</keyword>
<dbReference type="PROSITE" id="PS51063">
    <property type="entry name" value="HTH_CRP_2"/>
    <property type="match status" value="1"/>
</dbReference>
<keyword evidence="3" id="KW-0804">Transcription</keyword>
<dbReference type="InterPro" id="IPR036388">
    <property type="entry name" value="WH-like_DNA-bd_sf"/>
</dbReference>
<dbReference type="InterPro" id="IPR012318">
    <property type="entry name" value="HTH_CRP"/>
</dbReference>
<dbReference type="Pfam" id="PF00027">
    <property type="entry name" value="cNMP_binding"/>
    <property type="match status" value="1"/>
</dbReference>
<dbReference type="InterPro" id="IPR000595">
    <property type="entry name" value="cNMP-bd_dom"/>
</dbReference>
<dbReference type="GO" id="GO:0005829">
    <property type="term" value="C:cytosol"/>
    <property type="evidence" value="ECO:0007669"/>
    <property type="project" value="TreeGrafter"/>
</dbReference>
<dbReference type="Proteomes" id="UP000548582">
    <property type="component" value="Unassembled WGS sequence"/>
</dbReference>
<name>A0A848EIR4_9PROT</name>
<organism evidence="6 7">
    <name type="scientific">Neoroseomonas marina</name>
    <dbReference type="NCBI Taxonomy" id="1232220"/>
    <lineage>
        <taxon>Bacteria</taxon>
        <taxon>Pseudomonadati</taxon>
        <taxon>Pseudomonadota</taxon>
        <taxon>Alphaproteobacteria</taxon>
        <taxon>Acetobacterales</taxon>
        <taxon>Acetobacteraceae</taxon>
        <taxon>Neoroseomonas</taxon>
    </lineage>
</organism>
<evidence type="ECO:0000313" key="7">
    <source>
        <dbReference type="Proteomes" id="UP000548582"/>
    </source>
</evidence>
<dbReference type="SMART" id="SM00419">
    <property type="entry name" value="HTH_CRP"/>
    <property type="match status" value="1"/>
</dbReference>
<evidence type="ECO:0000256" key="2">
    <source>
        <dbReference type="ARBA" id="ARBA00023125"/>
    </source>
</evidence>
<dbReference type="PROSITE" id="PS50042">
    <property type="entry name" value="CNMP_BINDING_3"/>
    <property type="match status" value="1"/>
</dbReference>
<evidence type="ECO:0000256" key="3">
    <source>
        <dbReference type="ARBA" id="ARBA00023163"/>
    </source>
</evidence>
<feature type="domain" description="Cyclic nucleotide-binding" evidence="4">
    <location>
        <begin position="48"/>
        <end position="147"/>
    </location>
</feature>
<dbReference type="GO" id="GO:0003677">
    <property type="term" value="F:DNA binding"/>
    <property type="evidence" value="ECO:0007669"/>
    <property type="project" value="UniProtKB-KW"/>
</dbReference>
<dbReference type="PROSITE" id="PS00888">
    <property type="entry name" value="CNMP_BINDING_1"/>
    <property type="match status" value="1"/>
</dbReference>
<keyword evidence="2" id="KW-0238">DNA-binding</keyword>
<dbReference type="Gene3D" id="1.10.10.10">
    <property type="entry name" value="Winged helix-like DNA-binding domain superfamily/Winged helix DNA-binding domain"/>
    <property type="match status" value="1"/>
</dbReference>
<protein>
    <submittedName>
        <fullName evidence="6">Crp/Fnr family transcriptional regulator</fullName>
    </submittedName>
</protein>
<dbReference type="PANTHER" id="PTHR24567:SF68">
    <property type="entry name" value="DNA-BINDING TRANSCRIPTIONAL DUAL REGULATOR CRP"/>
    <property type="match status" value="1"/>
</dbReference>
<proteinExistence type="predicted"/>
<evidence type="ECO:0000313" key="6">
    <source>
        <dbReference type="EMBL" id="NMJ43852.1"/>
    </source>
</evidence>
<dbReference type="AlphaFoldDB" id="A0A848EIR4"/>
<dbReference type="SUPFAM" id="SSF51206">
    <property type="entry name" value="cAMP-binding domain-like"/>
    <property type="match status" value="1"/>
</dbReference>
<dbReference type="SMART" id="SM00100">
    <property type="entry name" value="cNMP"/>
    <property type="match status" value="1"/>
</dbReference>
<keyword evidence="7" id="KW-1185">Reference proteome</keyword>
<dbReference type="InterPro" id="IPR018490">
    <property type="entry name" value="cNMP-bd_dom_sf"/>
</dbReference>
<dbReference type="InterPro" id="IPR018488">
    <property type="entry name" value="cNMP-bd_CS"/>
</dbReference>
<evidence type="ECO:0000259" key="5">
    <source>
        <dbReference type="PROSITE" id="PS51063"/>
    </source>
</evidence>
<dbReference type="InterPro" id="IPR036390">
    <property type="entry name" value="WH_DNA-bd_sf"/>
</dbReference>
<evidence type="ECO:0000259" key="4">
    <source>
        <dbReference type="PROSITE" id="PS50042"/>
    </source>
</evidence>
<dbReference type="EMBL" id="JABBKX010000010">
    <property type="protein sequence ID" value="NMJ43852.1"/>
    <property type="molecule type" value="Genomic_DNA"/>
</dbReference>
<dbReference type="Gene3D" id="2.60.120.10">
    <property type="entry name" value="Jelly Rolls"/>
    <property type="match status" value="1"/>
</dbReference>
<feature type="domain" description="HTH crp-type" evidence="5">
    <location>
        <begin position="182"/>
        <end position="252"/>
    </location>
</feature>
<evidence type="ECO:0000256" key="1">
    <source>
        <dbReference type="ARBA" id="ARBA00023015"/>
    </source>
</evidence>
<comment type="caution">
    <text evidence="6">The sequence shown here is derived from an EMBL/GenBank/DDBJ whole genome shotgun (WGS) entry which is preliminary data.</text>
</comment>
<dbReference type="PANTHER" id="PTHR24567">
    <property type="entry name" value="CRP FAMILY TRANSCRIPTIONAL REGULATORY PROTEIN"/>
    <property type="match status" value="1"/>
</dbReference>
<dbReference type="CDD" id="cd00038">
    <property type="entry name" value="CAP_ED"/>
    <property type="match status" value="1"/>
</dbReference>
<reference evidence="6 7" key="1">
    <citation type="submission" date="2020-03" db="EMBL/GenBank/DDBJ databases">
        <authorList>
            <person name="Sun Q."/>
        </authorList>
    </citation>
    <scope>NUCLEOTIDE SEQUENCE [LARGE SCALE GENOMIC DNA]</scope>
    <source>
        <strain evidence="6 7">JC162</strain>
    </source>
</reference>
<accession>A0A848EIR4</accession>
<dbReference type="InterPro" id="IPR014710">
    <property type="entry name" value="RmlC-like_jellyroll"/>
</dbReference>
<dbReference type="InterPro" id="IPR050397">
    <property type="entry name" value="Env_Response_Regulators"/>
</dbReference>
<sequence length="268" mass="28936">MLAVRRRWPSRTGRVVPNGTVRVASGQGCRQTPSSSPMAMPDLLSLPFFRPFTPQAVAPLSAQARWRSCEAGQTVIEAGDDAPDVYFVVQGTLRVATRSIGGHEIILNEIGPGALFGEIAAIDGAKRSAGIVAVTKTQLCVIAAGPFLEFALSTRDATLHLMKTLAALVREKDKRIFELSVLATRPRLIALLLRLARPREDSGLIVSPPRPHHELAAMIGTRREVVTRTLAGLQRDGLLEPMRGGLLLPRPQALRAELDAAWANAPAR</sequence>